<name>A0A5N4AGC8_PHOPY</name>
<comment type="caution">
    <text evidence="2">The sequence shown here is derived from an EMBL/GenBank/DDBJ whole genome shotgun (WGS) entry which is preliminary data.</text>
</comment>
<reference evidence="2 3" key="1">
    <citation type="journal article" date="2018" name="Elife">
        <title>Firefly genomes illuminate parallel origins of bioluminescence in beetles.</title>
        <authorList>
            <person name="Fallon T.R."/>
            <person name="Lower S.E."/>
            <person name="Chang C.H."/>
            <person name="Bessho-Uehara M."/>
            <person name="Martin G.J."/>
            <person name="Bewick A.J."/>
            <person name="Behringer M."/>
            <person name="Debat H.J."/>
            <person name="Wong I."/>
            <person name="Day J.C."/>
            <person name="Suvorov A."/>
            <person name="Silva C.J."/>
            <person name="Stanger-Hall K.F."/>
            <person name="Hall D.W."/>
            <person name="Schmitz R.J."/>
            <person name="Nelson D.R."/>
            <person name="Lewis S.M."/>
            <person name="Shigenobu S."/>
            <person name="Bybee S.M."/>
            <person name="Larracuente A.M."/>
            <person name="Oba Y."/>
            <person name="Weng J.K."/>
        </authorList>
    </citation>
    <scope>NUCLEOTIDE SEQUENCE [LARGE SCALE GENOMIC DNA]</scope>
    <source>
        <strain evidence="2">1611_PpyrPB1</strain>
        <tissue evidence="2">Whole body</tissue>
    </source>
</reference>
<evidence type="ECO:0000313" key="3">
    <source>
        <dbReference type="Proteomes" id="UP000327044"/>
    </source>
</evidence>
<dbReference type="GO" id="GO:0000049">
    <property type="term" value="F:tRNA binding"/>
    <property type="evidence" value="ECO:0007669"/>
    <property type="project" value="TreeGrafter"/>
</dbReference>
<dbReference type="EMBL" id="VVIM01000007">
    <property type="protein sequence ID" value="KAB0796381.1"/>
    <property type="molecule type" value="Genomic_DNA"/>
</dbReference>
<dbReference type="PANTHER" id="PTHR24014:SF6">
    <property type="entry name" value="PENTATRICOPEPTIDE REPEAT-CONTAINING PROTEIN 1, MITOCHONDRIAL"/>
    <property type="match status" value="1"/>
</dbReference>
<dbReference type="OrthoDB" id="185373at2759"/>
<protein>
    <recommendedName>
        <fullName evidence="4">Pentacotripeptide-repeat region of PRORP domain-containing protein</fullName>
    </recommendedName>
</protein>
<dbReference type="PANTHER" id="PTHR24014">
    <property type="entry name" value="2-OXOGLUTARATE AND IRON-DEPENDENT OXYGENASE DOMAIN-CONTAINING PROTEIN 2"/>
    <property type="match status" value="1"/>
</dbReference>
<organism evidence="2 3">
    <name type="scientific">Photinus pyralis</name>
    <name type="common">Common eastern firefly</name>
    <name type="synonym">Lampyris pyralis</name>
    <dbReference type="NCBI Taxonomy" id="7054"/>
    <lineage>
        <taxon>Eukaryota</taxon>
        <taxon>Metazoa</taxon>
        <taxon>Ecdysozoa</taxon>
        <taxon>Arthropoda</taxon>
        <taxon>Hexapoda</taxon>
        <taxon>Insecta</taxon>
        <taxon>Pterygota</taxon>
        <taxon>Neoptera</taxon>
        <taxon>Endopterygota</taxon>
        <taxon>Coleoptera</taxon>
        <taxon>Polyphaga</taxon>
        <taxon>Elateriformia</taxon>
        <taxon>Elateroidea</taxon>
        <taxon>Lampyridae</taxon>
        <taxon>Lampyrinae</taxon>
        <taxon>Photinus</taxon>
    </lineage>
</organism>
<dbReference type="NCBIfam" id="TIGR00756">
    <property type="entry name" value="PPR"/>
    <property type="match status" value="2"/>
</dbReference>
<dbReference type="Gene3D" id="1.25.40.10">
    <property type="entry name" value="Tetratricopeptide repeat domain"/>
    <property type="match status" value="3"/>
</dbReference>
<sequence length="629" mass="72680">MNKAIMFRKILHNLPKYHLSRWNLCKNSQIINNISKHVPRNFHTNTNFCYAQTQSARNLENEFLVKLKNDPDSFGHQEAEEDVLDPGDVKEEEYIQEKPVHFQVLTTKQYADIIKDHLRKRKLKEAIDIVEVQMIKEHRVKPPGYIYNLLIGGCGRVGYTKKAFSLYNEMKRRGLDVTPGTYTALFNACANSPWPTTDGLSRATHLLNNLREKMYIPNLTNYNVMIKAFGRAGDLTTAFSLVDEMSARHIGIMDDTFNFLLQACITDKEAGFRHALLVWRKLVRRKIKPSLFTYNLMLRCIRDCGLGDISVTTDVINTLLEEGRPELRLLESDTTQQANALIETPNLMAPVPCLGNILLLSTVLKAEDRLLLVGGWSGFLENMADHNCTPDVKTFTQLLDSVPPTRAAEADLLRALKAKGVKPDVDFFNMLIKKRSCRFDYEGCKEALAMLTDEGYRPNLVTYGVLSIVCKNQEEALSVIHEMSQANYRMNIEILGAMLTQACYHNNFKYVLFLMETCLSEGIQPSTKFMQKLEEFRKKSKYISNDKENPLSKSTTFQKGYKMFKGRYKEWCDEITVEEEQVHPWQQYRQRTDTDLRHYKEKDAKTRFKPVHTSLYRQKTSIRNVRTRK</sequence>
<keyword evidence="3" id="KW-1185">Reference proteome</keyword>
<dbReference type="AlphaFoldDB" id="A0A5N4AGC8"/>
<gene>
    <name evidence="2" type="ORF">PPYR_10442</name>
</gene>
<feature type="repeat" description="PPR" evidence="1">
    <location>
        <begin position="143"/>
        <end position="177"/>
    </location>
</feature>
<dbReference type="Proteomes" id="UP000327044">
    <property type="component" value="Unassembled WGS sequence"/>
</dbReference>
<proteinExistence type="predicted"/>
<dbReference type="Pfam" id="PF13041">
    <property type="entry name" value="PPR_2"/>
    <property type="match status" value="1"/>
</dbReference>
<evidence type="ECO:0000256" key="1">
    <source>
        <dbReference type="PROSITE-ProRule" id="PRU00708"/>
    </source>
</evidence>
<dbReference type="FunCoup" id="A0A5N4AGC8">
    <property type="interactions" value="1436"/>
</dbReference>
<dbReference type="PROSITE" id="PS51375">
    <property type="entry name" value="PPR"/>
    <property type="match status" value="2"/>
</dbReference>
<feature type="repeat" description="PPR" evidence="1">
    <location>
        <begin position="218"/>
        <end position="252"/>
    </location>
</feature>
<dbReference type="Pfam" id="PF13812">
    <property type="entry name" value="PPR_3"/>
    <property type="match status" value="1"/>
</dbReference>
<accession>A0A5N4AGC8</accession>
<dbReference type="GO" id="GO:0042780">
    <property type="term" value="P:tRNA 3'-end processing"/>
    <property type="evidence" value="ECO:0007669"/>
    <property type="project" value="TreeGrafter"/>
</dbReference>
<evidence type="ECO:0000313" key="2">
    <source>
        <dbReference type="EMBL" id="KAB0796381.1"/>
    </source>
</evidence>
<dbReference type="InterPro" id="IPR002885">
    <property type="entry name" value="PPR_rpt"/>
</dbReference>
<dbReference type="InParanoid" id="A0A5N4AGC8"/>
<dbReference type="GO" id="GO:0005759">
    <property type="term" value="C:mitochondrial matrix"/>
    <property type="evidence" value="ECO:0007669"/>
    <property type="project" value="TreeGrafter"/>
</dbReference>
<dbReference type="InterPro" id="IPR011990">
    <property type="entry name" value="TPR-like_helical_dom_sf"/>
</dbReference>
<dbReference type="Pfam" id="PF12854">
    <property type="entry name" value="PPR_1"/>
    <property type="match status" value="1"/>
</dbReference>
<evidence type="ECO:0008006" key="4">
    <source>
        <dbReference type="Google" id="ProtNLM"/>
    </source>
</evidence>